<evidence type="ECO:0000313" key="2">
    <source>
        <dbReference type="EMBL" id="GFJ89542.1"/>
    </source>
</evidence>
<reference evidence="2 3" key="2">
    <citation type="submission" date="2020-03" db="EMBL/GenBank/DDBJ databases">
        <authorList>
            <person name="Ichikawa N."/>
            <person name="Kimura A."/>
            <person name="Kitahashi Y."/>
            <person name="Uohara A."/>
        </authorList>
    </citation>
    <scope>NUCLEOTIDE SEQUENCE [LARGE SCALE GENOMIC DNA]</scope>
    <source>
        <strain evidence="2 3">NBRC 108638</strain>
    </source>
</reference>
<dbReference type="Gene3D" id="3.20.20.80">
    <property type="entry name" value="Glycosidases"/>
    <property type="match status" value="1"/>
</dbReference>
<sequence>MRRRVQRLLLGGTTVGLAVAASVTVIPMASAWSAPTKSVTYRGLTVNVPRSWPVIDLAKTPKACVRFDRHAVYLGHPGSTQDCPARLIGKTEALLIEPIDATSARTAGTGVVRVPAGKKAPASLESTADGAVSVAVEGAGVLVTATYGTDRAVVERIVGGSSVASGARAATLTTGAVAGTALTAAAVEVPGSFAGKGFDACTAPSSASMDAWLSSPYRAIGVYIGGASRGCAQPNLTAEWVSRQAAKGWRIFPIYVGLQAPCTSFANRIDPANAPAQGRAAADDAANKAAALGMARGSVIIEDMEWYARGADCSKAVLEFLSAWTVRLHERGYRSSVYSSVSAAITDLVANYSNAAYTRPDQIDFARWDGVATVLDSGVPASYWWPAQRIKQYAGDHKETHGGVTINIDSNQLDVAAAVPVKCLGTGCPGSPTPILGRRSIG</sequence>
<name>A0A6V8KWS9_9ACTN</name>
<reference evidence="2 3" key="1">
    <citation type="submission" date="2020-03" db="EMBL/GenBank/DDBJ databases">
        <title>Whole genome shotgun sequence of Phytohabitans rumicis NBRC 108638.</title>
        <authorList>
            <person name="Komaki H."/>
            <person name="Tamura T."/>
        </authorList>
    </citation>
    <scope>NUCLEOTIDE SEQUENCE [LARGE SCALE GENOMIC DNA]</scope>
    <source>
        <strain evidence="2 3">NBRC 108638</strain>
    </source>
</reference>
<protein>
    <recommendedName>
        <fullName evidence="1">Rv2525c-like glycoside hydrolase-like domain-containing protein</fullName>
    </recommendedName>
</protein>
<proteinExistence type="predicted"/>
<comment type="caution">
    <text evidence="2">The sequence shown here is derived from an EMBL/GenBank/DDBJ whole genome shotgun (WGS) entry which is preliminary data.</text>
</comment>
<evidence type="ECO:0000313" key="3">
    <source>
        <dbReference type="Proteomes" id="UP000482960"/>
    </source>
</evidence>
<dbReference type="Proteomes" id="UP000482960">
    <property type="component" value="Unassembled WGS sequence"/>
</dbReference>
<dbReference type="Pfam" id="PF08924">
    <property type="entry name" value="Rv2525c_GlyHyd-like"/>
    <property type="match status" value="1"/>
</dbReference>
<dbReference type="SUPFAM" id="SSF51445">
    <property type="entry name" value="(Trans)glycosidases"/>
    <property type="match status" value="1"/>
</dbReference>
<dbReference type="EMBL" id="BLPG01000001">
    <property type="protein sequence ID" value="GFJ89542.1"/>
    <property type="molecule type" value="Genomic_DNA"/>
</dbReference>
<dbReference type="InterPro" id="IPR017853">
    <property type="entry name" value="GH"/>
</dbReference>
<accession>A0A6V8KWS9</accession>
<gene>
    <name evidence="2" type="ORF">Prum_031840</name>
</gene>
<dbReference type="RefSeq" id="WP_173077138.1">
    <property type="nucleotide sequence ID" value="NZ_BAABJB010000002.1"/>
</dbReference>
<organism evidence="2 3">
    <name type="scientific">Phytohabitans rumicis</name>
    <dbReference type="NCBI Taxonomy" id="1076125"/>
    <lineage>
        <taxon>Bacteria</taxon>
        <taxon>Bacillati</taxon>
        <taxon>Actinomycetota</taxon>
        <taxon>Actinomycetes</taxon>
        <taxon>Micromonosporales</taxon>
        <taxon>Micromonosporaceae</taxon>
    </lineage>
</organism>
<feature type="domain" description="Rv2525c-like glycoside hydrolase-like" evidence="1">
    <location>
        <begin position="210"/>
        <end position="412"/>
    </location>
</feature>
<dbReference type="AlphaFoldDB" id="A0A6V8KWS9"/>
<evidence type="ECO:0000259" key="1">
    <source>
        <dbReference type="Pfam" id="PF08924"/>
    </source>
</evidence>
<keyword evidence="3" id="KW-1185">Reference proteome</keyword>
<dbReference type="InterPro" id="IPR015020">
    <property type="entry name" value="Rv2525c-like_Glyco_Hydro-like"/>
</dbReference>